<dbReference type="RefSeq" id="WP_196285164.1">
    <property type="nucleotide sequence ID" value="NZ_JADQDP010000001.1"/>
</dbReference>
<keyword evidence="2" id="KW-1185">Reference proteome</keyword>
<evidence type="ECO:0000313" key="1">
    <source>
        <dbReference type="EMBL" id="MBF9140828.1"/>
    </source>
</evidence>
<accession>A0A931BE44</accession>
<comment type="caution">
    <text evidence="1">The sequence shown here is derived from an EMBL/GenBank/DDBJ whole genome shotgun (WGS) entry which is preliminary data.</text>
</comment>
<dbReference type="Proteomes" id="UP000645610">
    <property type="component" value="Unassembled WGS sequence"/>
</dbReference>
<proteinExistence type="predicted"/>
<dbReference type="EMBL" id="JADQDP010000001">
    <property type="protein sequence ID" value="MBF9140828.1"/>
    <property type="molecule type" value="Genomic_DNA"/>
</dbReference>
<gene>
    <name evidence="1" type="ORF">I2I01_04235</name>
</gene>
<evidence type="ECO:0000313" key="2">
    <source>
        <dbReference type="Proteomes" id="UP000645610"/>
    </source>
</evidence>
<organism evidence="1 2">
    <name type="scientific">Hymenobacter properus</name>
    <dbReference type="NCBI Taxonomy" id="2791026"/>
    <lineage>
        <taxon>Bacteria</taxon>
        <taxon>Pseudomonadati</taxon>
        <taxon>Bacteroidota</taxon>
        <taxon>Cytophagia</taxon>
        <taxon>Cytophagales</taxon>
        <taxon>Hymenobacteraceae</taxon>
        <taxon>Hymenobacter</taxon>
    </lineage>
</organism>
<reference evidence="1 2" key="1">
    <citation type="submission" date="2020-11" db="EMBL/GenBank/DDBJ databases">
        <authorList>
            <person name="Kim M.K."/>
        </authorList>
    </citation>
    <scope>NUCLEOTIDE SEQUENCE [LARGE SCALE GENOMIC DNA]</scope>
    <source>
        <strain evidence="1 2">BT439</strain>
    </source>
</reference>
<dbReference type="AlphaFoldDB" id="A0A931BE44"/>
<name>A0A931BE44_9BACT</name>
<protein>
    <submittedName>
        <fullName evidence="1">Uncharacterized protein</fullName>
    </submittedName>
</protein>
<sequence>MPLIDNTPKLTARTGDAAAPSAAHREVLPRAVPTVTIYADGFSCLNAEASSLVARFANASLCLHAPKPVRPGRHPKLWELSAGRCVALSAHPDKPAQLRFRVPPAEAPPAGRYLLLPLAGETQRYSLLPG</sequence>